<evidence type="ECO:0000313" key="5">
    <source>
        <dbReference type="Proteomes" id="UP000615026"/>
    </source>
</evidence>
<comment type="caution">
    <text evidence="4">The sequence shown here is derived from an EMBL/GenBank/DDBJ whole genome shotgun (WGS) entry which is preliminary data.</text>
</comment>
<dbReference type="Pfam" id="PF13508">
    <property type="entry name" value="Acetyltransf_7"/>
    <property type="match status" value="1"/>
</dbReference>
<protein>
    <submittedName>
        <fullName evidence="4">GNAT family N-acetyltransferase</fullName>
    </submittedName>
</protein>
<dbReference type="CDD" id="cd04301">
    <property type="entry name" value="NAT_SF"/>
    <property type="match status" value="1"/>
</dbReference>
<reference evidence="4" key="1">
    <citation type="submission" date="2020-10" db="EMBL/GenBank/DDBJ databases">
        <authorList>
            <person name="Castelo-Branco R."/>
            <person name="Eusebio N."/>
            <person name="Adriana R."/>
            <person name="Vieira A."/>
            <person name="Brugerolle De Fraissinette N."/>
            <person name="Rezende De Castro R."/>
            <person name="Schneider M.P."/>
            <person name="Vasconcelos V."/>
            <person name="Leao P.N."/>
        </authorList>
    </citation>
    <scope>NUCLEOTIDE SEQUENCE</scope>
    <source>
        <strain evidence="4">LEGE 11479</strain>
    </source>
</reference>
<dbReference type="PANTHER" id="PTHR43800:SF1">
    <property type="entry name" value="PEPTIDYL-LYSINE N-ACETYLTRANSFERASE YJAB"/>
    <property type="match status" value="1"/>
</dbReference>
<sequence>MITIRPYESRDWSRLCAIHDISRLDELDLTVGTDAFLSLEKTADNEGLFNHKLFVADVNNTVQGFVAYGDEELTWLYVDPKFYRKGVGRALVRHAVTNSAPTMKIELLEGNKPALELYLSEGFQVIERIEGQLEGNEEFAATGLVLRRED</sequence>
<accession>A0A928X3S0</accession>
<dbReference type="PANTHER" id="PTHR43800">
    <property type="entry name" value="PEPTIDYL-LYSINE N-ACETYLTRANSFERASE YJAB"/>
    <property type="match status" value="1"/>
</dbReference>
<feature type="domain" description="N-acetyltransferase" evidence="3">
    <location>
        <begin position="2"/>
        <end position="149"/>
    </location>
</feature>
<proteinExistence type="predicted"/>
<evidence type="ECO:0000313" key="4">
    <source>
        <dbReference type="EMBL" id="MBE9066543.1"/>
    </source>
</evidence>
<evidence type="ECO:0000259" key="3">
    <source>
        <dbReference type="PROSITE" id="PS51186"/>
    </source>
</evidence>
<keyword evidence="5" id="KW-1185">Reference proteome</keyword>
<dbReference type="AlphaFoldDB" id="A0A928X3S0"/>
<keyword evidence="1" id="KW-0808">Transferase</keyword>
<dbReference type="InterPro" id="IPR000182">
    <property type="entry name" value="GNAT_dom"/>
</dbReference>
<gene>
    <name evidence="4" type="ORF">IQ260_07745</name>
</gene>
<dbReference type="Proteomes" id="UP000615026">
    <property type="component" value="Unassembled WGS sequence"/>
</dbReference>
<organism evidence="4 5">
    <name type="scientific">Leptolyngbya cf. ectocarpi LEGE 11479</name>
    <dbReference type="NCBI Taxonomy" id="1828722"/>
    <lineage>
        <taxon>Bacteria</taxon>
        <taxon>Bacillati</taxon>
        <taxon>Cyanobacteriota</taxon>
        <taxon>Cyanophyceae</taxon>
        <taxon>Leptolyngbyales</taxon>
        <taxon>Leptolyngbyaceae</taxon>
        <taxon>Leptolyngbya group</taxon>
        <taxon>Leptolyngbya</taxon>
    </lineage>
</organism>
<evidence type="ECO:0000256" key="2">
    <source>
        <dbReference type="ARBA" id="ARBA00023315"/>
    </source>
</evidence>
<keyword evidence="2" id="KW-0012">Acyltransferase</keyword>
<evidence type="ECO:0000256" key="1">
    <source>
        <dbReference type="ARBA" id="ARBA00022679"/>
    </source>
</evidence>
<dbReference type="EMBL" id="JADEXP010000047">
    <property type="protein sequence ID" value="MBE9066543.1"/>
    <property type="molecule type" value="Genomic_DNA"/>
</dbReference>
<name>A0A928X3S0_LEPEC</name>
<dbReference type="InterPro" id="IPR016181">
    <property type="entry name" value="Acyl_CoA_acyltransferase"/>
</dbReference>
<dbReference type="PROSITE" id="PS51186">
    <property type="entry name" value="GNAT"/>
    <property type="match status" value="1"/>
</dbReference>
<dbReference type="Gene3D" id="3.40.630.30">
    <property type="match status" value="1"/>
</dbReference>
<dbReference type="SUPFAM" id="SSF55729">
    <property type="entry name" value="Acyl-CoA N-acyltransferases (Nat)"/>
    <property type="match status" value="1"/>
</dbReference>
<dbReference type="GO" id="GO:0016747">
    <property type="term" value="F:acyltransferase activity, transferring groups other than amino-acyl groups"/>
    <property type="evidence" value="ECO:0007669"/>
    <property type="project" value="InterPro"/>
</dbReference>